<dbReference type="Proteomes" id="UP001156398">
    <property type="component" value="Unassembled WGS sequence"/>
</dbReference>
<comment type="caution">
    <text evidence="2">The sequence shown here is derived from an EMBL/GenBank/DDBJ whole genome shotgun (WGS) entry which is preliminary data.</text>
</comment>
<evidence type="ECO:0000313" key="3">
    <source>
        <dbReference type="Proteomes" id="UP001156398"/>
    </source>
</evidence>
<evidence type="ECO:0000313" key="2">
    <source>
        <dbReference type="EMBL" id="MDI5969100.1"/>
    </source>
</evidence>
<reference evidence="2 3" key="1">
    <citation type="submission" date="2023-05" db="EMBL/GenBank/DDBJ databases">
        <title>Streptantibioticus silvisoli sp. nov., acidotolerant actinomycetes 1 from pine litter.</title>
        <authorList>
            <person name="Swiecimska M."/>
            <person name="Golinska P."/>
            <person name="Sangal V."/>
            <person name="Wachnowicz B."/>
            <person name="Goodfellow M."/>
        </authorList>
    </citation>
    <scope>NUCLEOTIDE SEQUENCE</scope>
    <source>
        <strain evidence="2">SL13</strain>
        <strain evidence="1 3">SL54</strain>
    </source>
</reference>
<dbReference type="EMBL" id="JABXJJ020000008">
    <property type="protein sequence ID" value="MDI5969100.1"/>
    <property type="molecule type" value="Genomic_DNA"/>
</dbReference>
<proteinExistence type="predicted"/>
<gene>
    <name evidence="1" type="ORF">POF43_027235</name>
    <name evidence="2" type="ORF">POF50_007035</name>
</gene>
<organism evidence="2">
    <name type="scientific">Streptantibioticus silvisoli</name>
    <dbReference type="NCBI Taxonomy" id="2705255"/>
    <lineage>
        <taxon>Bacteria</taxon>
        <taxon>Bacillati</taxon>
        <taxon>Actinomycetota</taxon>
        <taxon>Actinomycetes</taxon>
        <taxon>Kitasatosporales</taxon>
        <taxon>Streptomycetaceae</taxon>
        <taxon>Streptantibioticus</taxon>
    </lineage>
</organism>
<keyword evidence="3" id="KW-1185">Reference proteome</keyword>
<sequence>MKTGQLADAYEEFLAVVQSITASGPLSTRVQAQIDLTLAHVFLADRALVLVARQVLAGDLAQLDNGDAMSRTVLGNLIAGTSHAERVTAVRQEMRTLLRLLRAIPQEAADIAVTVRLVDHDSEQIFQEGLRWGDLIEVRAQEHVPGHSRLLAELLARERPAGG</sequence>
<dbReference type="EMBL" id="JAAGKO020000050">
    <property type="protein sequence ID" value="MDI5966375.1"/>
    <property type="molecule type" value="Genomic_DNA"/>
</dbReference>
<name>A0AA90H1V2_9ACTN</name>
<evidence type="ECO:0000313" key="1">
    <source>
        <dbReference type="EMBL" id="MDI5966375.1"/>
    </source>
</evidence>
<dbReference type="AlphaFoldDB" id="A0AA90H1V2"/>
<protein>
    <submittedName>
        <fullName evidence="2">Uncharacterized protein</fullName>
    </submittedName>
</protein>
<accession>A0AA90H1V2</accession>
<dbReference type="RefSeq" id="WP_271315842.1">
    <property type="nucleotide sequence ID" value="NZ_JAAGKO020000050.1"/>
</dbReference>